<accession>A0A9J5XDF1</accession>
<protein>
    <submittedName>
        <fullName evidence="1">Uncharacterized protein</fullName>
    </submittedName>
</protein>
<evidence type="ECO:0000313" key="2">
    <source>
        <dbReference type="Proteomes" id="UP000824120"/>
    </source>
</evidence>
<dbReference type="EMBL" id="JACXVP010000009">
    <property type="protein sequence ID" value="KAG5585631.1"/>
    <property type="molecule type" value="Genomic_DNA"/>
</dbReference>
<comment type="caution">
    <text evidence="1">The sequence shown here is derived from an EMBL/GenBank/DDBJ whole genome shotgun (WGS) entry which is preliminary data.</text>
</comment>
<evidence type="ECO:0000313" key="1">
    <source>
        <dbReference type="EMBL" id="KAG5585631.1"/>
    </source>
</evidence>
<dbReference type="Proteomes" id="UP000824120">
    <property type="component" value="Chromosome 9"/>
</dbReference>
<name>A0A9J5XDF1_SOLCO</name>
<sequence length="84" mass="9572">MGEGIKKGNNCIKFLPRKGLRFKGCSSTVHTSHKIGHKRDHFKSLHHLINRTNGANSRCHHTWFTVSSSHKALTPMSNKTPHFR</sequence>
<proteinExistence type="predicted"/>
<dbReference type="AlphaFoldDB" id="A0A9J5XDF1"/>
<gene>
    <name evidence="1" type="ORF">H5410_046065</name>
</gene>
<keyword evidence="2" id="KW-1185">Reference proteome</keyword>
<organism evidence="1 2">
    <name type="scientific">Solanum commersonii</name>
    <name type="common">Commerson's wild potato</name>
    <name type="synonym">Commerson's nightshade</name>
    <dbReference type="NCBI Taxonomy" id="4109"/>
    <lineage>
        <taxon>Eukaryota</taxon>
        <taxon>Viridiplantae</taxon>
        <taxon>Streptophyta</taxon>
        <taxon>Embryophyta</taxon>
        <taxon>Tracheophyta</taxon>
        <taxon>Spermatophyta</taxon>
        <taxon>Magnoliopsida</taxon>
        <taxon>eudicotyledons</taxon>
        <taxon>Gunneridae</taxon>
        <taxon>Pentapetalae</taxon>
        <taxon>asterids</taxon>
        <taxon>lamiids</taxon>
        <taxon>Solanales</taxon>
        <taxon>Solanaceae</taxon>
        <taxon>Solanoideae</taxon>
        <taxon>Solaneae</taxon>
        <taxon>Solanum</taxon>
    </lineage>
</organism>
<reference evidence="1 2" key="1">
    <citation type="submission" date="2020-09" db="EMBL/GenBank/DDBJ databases">
        <title>De no assembly of potato wild relative species, Solanum commersonii.</title>
        <authorList>
            <person name="Cho K."/>
        </authorList>
    </citation>
    <scope>NUCLEOTIDE SEQUENCE [LARGE SCALE GENOMIC DNA]</scope>
    <source>
        <strain evidence="1">LZ3.2</strain>
        <tissue evidence="1">Leaf</tissue>
    </source>
</reference>